<dbReference type="GO" id="GO:0046872">
    <property type="term" value="F:metal ion binding"/>
    <property type="evidence" value="ECO:0007669"/>
    <property type="project" value="UniProtKB-KW"/>
</dbReference>
<keyword evidence="5" id="KW-0833">Ubl conjugation pathway</keyword>
<protein>
    <recommendedName>
        <fullName evidence="2">ubiquitinyl hydrolase 1</fullName>
        <ecNumber evidence="2">3.4.19.12</ecNumber>
    </recommendedName>
</protein>
<keyword evidence="4" id="KW-0479">Metal-binding</keyword>
<evidence type="ECO:0000313" key="13">
    <source>
        <dbReference type="Proteomes" id="UP000016931"/>
    </source>
</evidence>
<evidence type="ECO:0000256" key="6">
    <source>
        <dbReference type="ARBA" id="ARBA00022801"/>
    </source>
</evidence>
<dbReference type="OMA" id="RRIYHMP"/>
<evidence type="ECO:0000256" key="8">
    <source>
        <dbReference type="SAM" id="MobiDB-lite"/>
    </source>
</evidence>
<accession>N1QG15</accession>
<evidence type="ECO:0000256" key="4">
    <source>
        <dbReference type="ARBA" id="ARBA00022723"/>
    </source>
</evidence>
<evidence type="ECO:0000256" key="1">
    <source>
        <dbReference type="ARBA" id="ARBA00000707"/>
    </source>
</evidence>
<dbReference type="InterPro" id="IPR051346">
    <property type="entry name" value="OTU_Deubiquitinase"/>
</dbReference>
<feature type="domain" description="DUF6606" evidence="11">
    <location>
        <begin position="12"/>
        <end position="280"/>
    </location>
</feature>
<evidence type="ECO:0000256" key="5">
    <source>
        <dbReference type="ARBA" id="ARBA00022786"/>
    </source>
</evidence>
<feature type="domain" description="DUF3645" evidence="10">
    <location>
        <begin position="2379"/>
        <end position="2407"/>
    </location>
</feature>
<keyword evidence="3" id="KW-0645">Protease</keyword>
<feature type="domain" description="DUF3638" evidence="9">
    <location>
        <begin position="2017"/>
        <end position="2250"/>
    </location>
</feature>
<dbReference type="EMBL" id="KB456267">
    <property type="protein sequence ID" value="EMF10697.1"/>
    <property type="molecule type" value="Genomic_DNA"/>
</dbReference>
<dbReference type="GO" id="GO:0006508">
    <property type="term" value="P:proteolysis"/>
    <property type="evidence" value="ECO:0007669"/>
    <property type="project" value="UniProtKB-KW"/>
</dbReference>
<keyword evidence="6" id="KW-0378">Hydrolase</keyword>
<feature type="region of interest" description="Disordered" evidence="8">
    <location>
        <begin position="2843"/>
        <end position="2866"/>
    </location>
</feature>
<dbReference type="Pfam" id="PF20255">
    <property type="entry name" value="DUF6606"/>
    <property type="match status" value="1"/>
</dbReference>
<evidence type="ECO:0000256" key="7">
    <source>
        <dbReference type="ARBA" id="ARBA00022807"/>
    </source>
</evidence>
<reference evidence="12 13" key="1">
    <citation type="journal article" date="2012" name="PLoS Pathog.">
        <title>Diverse lifestyles and strategies of plant pathogenesis encoded in the genomes of eighteen Dothideomycetes fungi.</title>
        <authorList>
            <person name="Ohm R.A."/>
            <person name="Feau N."/>
            <person name="Henrissat B."/>
            <person name="Schoch C.L."/>
            <person name="Horwitz B.A."/>
            <person name="Barry K.W."/>
            <person name="Condon B.J."/>
            <person name="Copeland A.C."/>
            <person name="Dhillon B."/>
            <person name="Glaser F."/>
            <person name="Hesse C.N."/>
            <person name="Kosti I."/>
            <person name="LaButti K."/>
            <person name="Lindquist E.A."/>
            <person name="Lucas S."/>
            <person name="Salamov A.A."/>
            <person name="Bradshaw R.E."/>
            <person name="Ciuffetti L."/>
            <person name="Hamelin R.C."/>
            <person name="Kema G.H.J."/>
            <person name="Lawrence C."/>
            <person name="Scott J.A."/>
            <person name="Spatafora J.W."/>
            <person name="Turgeon B.G."/>
            <person name="de Wit P.J.G.M."/>
            <person name="Zhong S."/>
            <person name="Goodwin S.B."/>
            <person name="Grigoriev I.V."/>
        </authorList>
    </citation>
    <scope>NUCLEOTIDE SEQUENCE [LARGE SCALE GENOMIC DNA]</scope>
    <source>
        <strain evidence="12 13">SO2202</strain>
    </source>
</reference>
<dbReference type="Pfam" id="PF12359">
    <property type="entry name" value="DUF3645"/>
    <property type="match status" value="1"/>
</dbReference>
<proteinExistence type="predicted"/>
<evidence type="ECO:0000256" key="2">
    <source>
        <dbReference type="ARBA" id="ARBA00012759"/>
    </source>
</evidence>
<evidence type="ECO:0000256" key="3">
    <source>
        <dbReference type="ARBA" id="ARBA00022670"/>
    </source>
</evidence>
<dbReference type="InterPro" id="IPR046541">
    <property type="entry name" value="DUF6606"/>
</dbReference>
<dbReference type="InterPro" id="IPR018527">
    <property type="entry name" value="Rubredoxin_Fe_BS"/>
</dbReference>
<name>N1QG15_SPHMS</name>
<evidence type="ECO:0000259" key="11">
    <source>
        <dbReference type="Pfam" id="PF20255"/>
    </source>
</evidence>
<dbReference type="HOGENOM" id="CLU_000211_1_0_1"/>
<dbReference type="EC" id="3.4.19.12" evidence="2"/>
<dbReference type="Proteomes" id="UP000016931">
    <property type="component" value="Unassembled WGS sequence"/>
</dbReference>
<evidence type="ECO:0000259" key="9">
    <source>
        <dbReference type="Pfam" id="PF12340"/>
    </source>
</evidence>
<sequence length="3125" mass="349918">MAPPNTDKLQSLINHIFLPPKLPQDAEYDDENVDLALLDTTLQALHSLQALLPLGTIDNAVALISSLKVVNSLPGANIDANRLKETLATIPVGKTLAIKISAQNAAVLITRSAETLLFEEFELSPLNQGVCGTKGRLRRNFPGLAVTLSADLLNQSDFTENVATTLSTMCHQQVPGMQPISKKTGSEHDEERDTTNPAIVSELFFGFLRGLELPTTTTVSSISKNMREEVLWRDAKAPWRRLPMWTLIRVALQLVLSRSSDGNPQVYKETMLYIMSHVLHSARDSSSDMLFVMTAKMQRRIQKLSAPEQKFPICVMASVRKVLQETSETLAARWSKIQQRDARDMQLPFLASLDFEKDTLLSLPALDKHIEAIVSRQRVSESECLTPSSELLKHRPDSLPTLPGSNSTDRYYATANLNQFELWVAQYIDQWVAMEAQEDACQSLSGLMMRYHALASAHYSGNPEMQSVMILTIYEIWVACDKVAVRTGPLLARFEPGIPAAVLQNLLLPSIDQMKRLSRVEAYLEDRSSRSTNPTNRLFDMGLHGFANQFFAQSKKHQRLKAKIEARATSKRQRKHAEFDDTIADYRRLDSLAGDADHQYTTRVIDNWCNPPETEQVHLEWSCPKCGHERARDALTIKVHEWPLPSDVPHAQAVVFELRVPSWFAIWRDLRSFFLQNVLKGWREPLYPKTAYLLSMNDPHLTKRFQGLPGQSISLLSHIKPCLKTHYSDKSIATLNKSDICVANGMQYGYYDVTSRTEMGPLAFPDTVALSCTYTPRTALQSFVFRPASAPDGPGPNTAIASQNACPIDMALEEYKELATIPLGHHIQLANILLQLSMPGVDFKKLDTTLVLLQCLHQAGPKATHVLREAHEFFSSPENTTSLLINLTIALQRVQKNWESAQAVRTFIAIAVRALSLTSSATVRDACLVFLKRARHVALGWVLGLREKAFTAKDHDDRTTFISKSVEIALICVSTFDVDNHYLAGILSQDASILFQSSIFIQESEHVQAGTCENQCLAVLEANAKRLLHRIHQRLMQNCLQAHLDDAIHKSWSSYVPGATGWKTVSESADHWLTTTTAGAEDSGGLRVHYNLLSGELLVNGLPLDQPPKLYREDPLYAGLFGSDIVEVMPCSHPGFPFSTKRTFGDDQKIQLGITSEYFTVRATRDSNAVETVPSHLIQGFPTHFQRDYVHWLDASNNTVQFRPAGDPWNPSSPAMWTLSKHGKRWQLAKDGCHVAGVESSTSRRVCHILRPLASDPANIHQIVHAERHATMLRIDIPSIRVGFSVTQGTSVMMSREEGSMSVDSDQSLGAMVGLESKLVLRPAQCLSPQTSNRKVLIPESMDVEHSQIDGHAKVAVSKTSLISTVHILEVDALLGRLVAKGNDVGCALYVAYLHAITSFCLRDPLTQMTGTEQALVMLRGAGVHSFDRLTQAQVDTLHKIGRLSPHRSFYPREKRVMQTVRWDNQLSFLSQHGHFMPIVQALLEKAEATKVFYPGDKTQLRLASFACMDQRYLLERDNIRAATFRVSSYGAEDHNSESDSTYTSRDRDVLSKRATKAATMSTFMSRGGDDLSESPLGSGELWKQCSKVYHMHGANLPVETSLMKYGAHILEETYDMVMMRLPALYRWLSSVQDRPFSVALWFSTIASTSQVDDRVLELIGILFKSTSSFAHLRAPDMKSFSPQAGKICLPDVVRQRVASNCKPFPESSVVRQPNEISRTWNRRRRDAMRVWQQNRARVADEFSAALTRQWPCEEPYVPSIARQSTHIQVAAVMKSIKAKFQSWHDNSLLSEYLEKVAQIVANLRVRKVQAQGSRSSISVPTIPLSAPGHVSVQDLFLRQPPSLPTKFEGFEFVQTRPRPSSLEKPRLLQLTKALEKSLATSKFGKKYLDGLVESLQAMRARGDLGMPPNVAYADILAYHGRCNDQFQAVHHILMTSLVPTTDNASRSCMPRVSATFLLRQLAHDRWNTLSEEWKTCIVEYGLALTDLQRAKRLLKLMQAETPSMEDVAVELRNPGHRNWKPMLHPESLLIEVDGNIMIRDVQEQIAAQMRDPPNGENAVMQLNMGEGKSSVIVPITAAALAAQSSRLNGNTEQRLVRVVVAKPQSKQMAQMLISKLGGLLNRRVYYLPFSRSLKLDSADIATICNMIMDCKNNGGILLVQPEHLLSFQLMGLESWVNGHEDVGRQLLSTQTRQLLDSARDIVDESDENFSVRFELIYTMGTQSTVELSPDRWLVPQQLLDIIRRLAPSISEELPGSLECHTDAVMGSFPRIRILRSDAEQLLLQRLAEDVCSNGLHGLQVSRQPEATRRAIYVYITKLELSVTEINAVESSTFWTEATKSPLLLLRGLIAGGVIAFTFGSKRWRVNYGLTISPRTPPTKLAVPYRAKDSPSPRSDFSHPDVVIILTLLSYYYEGLTDDDLFIAMGHVVKSDQSDAEYQAWVKDANALPVTFQNLQGINMKDGPQCVEEVFPALRLAKSAIDYFLAHIVFPKEMKEFPDKLSASGWDLGKSKKLSGGAVTGFSGTNDSRCLLPIDVHHLDLDEQKHTNALVLEYILQPANGVVLMLSRDDEQASDAERLLATVMSLDPPVQVILDVGAQILELNNLQVARTWLSKHDGTKEAAVFIDDADNLCVLDRGGTVELLRTSSFSNRLASCLIFLDEAHTRGIDLQLPRDYRAVVTLGAELTKDRLVQACMRMRKLGQGQTVVFCISPEIQAKILTGKAITSHSRRRQSSEITVADVLQWSILETYKDIRRSMPLWAVQGERFVLHEDLWNKSEAQMNQARAEQFQEKEAQSLDERYRPRLTQSQPYHLRNSGNARLRQISDRCEEFDDLQFNASTLQEEQERELSPEIESERQVQRAPDAEPATHILHADVRRFALSGVYLLSSTAYMPAFEALRDSYAAKYFPIAQLSNSKLLVTKDFAETIKRIGRGSYVSDPFQRAVQWILSSRAFGNNSIDRMLIISPFEANELYSKMQNATATTLHMYKPRVNSSYSSLDHLQFHTVPAQNCPSVPRALAIQLDLFAGQLFISSYEDYLEICRFLGLSTKAVTQAMTQQGWQQDAVGFILRDDQGQVGGPSGLEKSPVNFFKILTSTIRKNGESIGKTDMGALLEGKLFTETDF</sequence>
<evidence type="ECO:0000313" key="12">
    <source>
        <dbReference type="EMBL" id="EMF10697.1"/>
    </source>
</evidence>
<dbReference type="InterPro" id="IPR022105">
    <property type="entry name" value="DUF3645"/>
</dbReference>
<comment type="catalytic activity">
    <reaction evidence="1">
        <text>Thiol-dependent hydrolysis of ester, thioester, amide, peptide and isopeptide bonds formed by the C-terminal Gly of ubiquitin (a 76-residue protein attached to proteins as an intracellular targeting signal).</text>
        <dbReference type="EC" id="3.4.19.12"/>
    </reaction>
</comment>
<dbReference type="PANTHER" id="PTHR13367">
    <property type="entry name" value="UBIQUITIN THIOESTERASE"/>
    <property type="match status" value="1"/>
</dbReference>
<dbReference type="RefSeq" id="XP_016758818.1">
    <property type="nucleotide sequence ID" value="XM_016902672.1"/>
</dbReference>
<gene>
    <name evidence="12" type="ORF">SEPMUDRAFT_134990</name>
</gene>
<dbReference type="OrthoDB" id="3182339at2759"/>
<dbReference type="InterPro" id="IPR022099">
    <property type="entry name" value="DUF3638"/>
</dbReference>
<dbReference type="eggNOG" id="ENOG502QUFK">
    <property type="taxonomic scope" value="Eukaryota"/>
</dbReference>
<evidence type="ECO:0000259" key="10">
    <source>
        <dbReference type="Pfam" id="PF12359"/>
    </source>
</evidence>
<dbReference type="STRING" id="692275.N1QG15"/>
<dbReference type="Pfam" id="PF12340">
    <property type="entry name" value="DUF3638"/>
    <property type="match status" value="1"/>
</dbReference>
<keyword evidence="13" id="KW-1185">Reference proteome</keyword>
<dbReference type="PROSITE" id="PS00202">
    <property type="entry name" value="RUBREDOXIN"/>
    <property type="match status" value="1"/>
</dbReference>
<dbReference type="GO" id="GO:0004843">
    <property type="term" value="F:cysteine-type deubiquitinase activity"/>
    <property type="evidence" value="ECO:0007669"/>
    <property type="project" value="UniProtKB-EC"/>
</dbReference>
<feature type="compositionally biased region" description="Basic and acidic residues" evidence="8">
    <location>
        <begin position="2848"/>
        <end position="2860"/>
    </location>
</feature>
<organism evidence="12 13">
    <name type="scientific">Sphaerulina musiva (strain SO2202)</name>
    <name type="common">Poplar stem canker fungus</name>
    <name type="synonym">Septoria musiva</name>
    <dbReference type="NCBI Taxonomy" id="692275"/>
    <lineage>
        <taxon>Eukaryota</taxon>
        <taxon>Fungi</taxon>
        <taxon>Dikarya</taxon>
        <taxon>Ascomycota</taxon>
        <taxon>Pezizomycotina</taxon>
        <taxon>Dothideomycetes</taxon>
        <taxon>Dothideomycetidae</taxon>
        <taxon>Mycosphaerellales</taxon>
        <taxon>Mycosphaerellaceae</taxon>
        <taxon>Sphaerulina</taxon>
    </lineage>
</organism>
<keyword evidence="7" id="KW-0788">Thiol protease</keyword>
<dbReference type="PANTHER" id="PTHR13367:SF34">
    <property type="match status" value="1"/>
</dbReference>
<dbReference type="GeneID" id="27899809"/>